<protein>
    <submittedName>
        <fullName evidence="1">Uncharacterized protein</fullName>
    </submittedName>
</protein>
<name>A0AAN7SH41_9COLE</name>
<comment type="caution">
    <text evidence="1">The sequence shown here is derived from an EMBL/GenBank/DDBJ whole genome shotgun (WGS) entry which is preliminary data.</text>
</comment>
<dbReference type="PANTHER" id="PTHR46409">
    <property type="entry name" value="HTH PSQ-TYPE DOMAIN-CONTAINING PROTEIN"/>
    <property type="match status" value="1"/>
</dbReference>
<evidence type="ECO:0000313" key="1">
    <source>
        <dbReference type="EMBL" id="KAK4880727.1"/>
    </source>
</evidence>
<keyword evidence="2" id="KW-1185">Reference proteome</keyword>
<dbReference type="Proteomes" id="UP001353858">
    <property type="component" value="Unassembled WGS sequence"/>
</dbReference>
<evidence type="ECO:0000313" key="2">
    <source>
        <dbReference type="Proteomes" id="UP001353858"/>
    </source>
</evidence>
<dbReference type="EMBL" id="JARPUR010000003">
    <property type="protein sequence ID" value="KAK4880727.1"/>
    <property type="molecule type" value="Genomic_DNA"/>
</dbReference>
<dbReference type="PANTHER" id="PTHR46409:SF1">
    <property type="entry name" value="HTH PSQ-TYPE DOMAIN-CONTAINING PROTEIN"/>
    <property type="match status" value="1"/>
</dbReference>
<organism evidence="1 2">
    <name type="scientific">Aquatica leii</name>
    <dbReference type="NCBI Taxonomy" id="1421715"/>
    <lineage>
        <taxon>Eukaryota</taxon>
        <taxon>Metazoa</taxon>
        <taxon>Ecdysozoa</taxon>
        <taxon>Arthropoda</taxon>
        <taxon>Hexapoda</taxon>
        <taxon>Insecta</taxon>
        <taxon>Pterygota</taxon>
        <taxon>Neoptera</taxon>
        <taxon>Endopterygota</taxon>
        <taxon>Coleoptera</taxon>
        <taxon>Polyphaga</taxon>
        <taxon>Elateriformia</taxon>
        <taxon>Elateroidea</taxon>
        <taxon>Lampyridae</taxon>
        <taxon>Luciolinae</taxon>
        <taxon>Aquatica</taxon>
    </lineage>
</organism>
<gene>
    <name evidence="1" type="ORF">RN001_008873</name>
</gene>
<dbReference type="AlphaFoldDB" id="A0AAN7SH41"/>
<reference evidence="2" key="1">
    <citation type="submission" date="2023-01" db="EMBL/GenBank/DDBJ databases">
        <title>Key to firefly adult light organ development and bioluminescence: homeobox transcription factors regulate luciferase expression and transportation to peroxisome.</title>
        <authorList>
            <person name="Fu X."/>
        </authorList>
    </citation>
    <scope>NUCLEOTIDE SEQUENCE [LARGE SCALE GENOMIC DNA]</scope>
</reference>
<sequence>MIQALEKNPISTDPKKKHLFAKLDGTTTGPNNYSGAIGKLLDDCEKRSVVVFEKIEGMLPNISNVKDLSSDQRYLYDITSAVLSGKCSSDLSNRSPGKMSHARWLTKANRILRLYRNAFFAHPENLLLSMLSDEQKHVRELAARRILKARKSSESLQHRVFEVPKINLNASSYIDLIGWQQSYS</sequence>
<accession>A0AAN7SH41</accession>
<proteinExistence type="predicted"/>